<dbReference type="InterPro" id="IPR002739">
    <property type="entry name" value="PAB1135-like"/>
</dbReference>
<protein>
    <submittedName>
        <fullName evidence="1">Uncharacterized protein</fullName>
    </submittedName>
</protein>
<organism evidence="1">
    <name type="scientific">uncultured marine thaumarchaeote KM3_05_H01</name>
    <dbReference type="NCBI Taxonomy" id="1455971"/>
    <lineage>
        <taxon>Archaea</taxon>
        <taxon>Nitrososphaerota</taxon>
        <taxon>environmental samples</taxon>
    </lineage>
</organism>
<dbReference type="AlphaFoldDB" id="A0A075G315"/>
<dbReference type="PANTHER" id="PTHR39652">
    <property type="entry name" value="UPF0201 PROTEIN TK1335"/>
    <property type="match status" value="1"/>
</dbReference>
<dbReference type="EMBL" id="KF900535">
    <property type="protein sequence ID" value="AIE98435.1"/>
    <property type="molecule type" value="Genomic_DNA"/>
</dbReference>
<reference evidence="1" key="1">
    <citation type="journal article" date="2014" name="Genome Biol. Evol.">
        <title>Pangenome evidence for extensive interdomain horizontal transfer affecting lineage core and shell genes in uncultured planktonic thaumarchaeota and euryarchaeota.</title>
        <authorList>
            <person name="Deschamps P."/>
            <person name="Zivanovic Y."/>
            <person name="Moreira D."/>
            <person name="Rodriguez-Valera F."/>
            <person name="Lopez-Garcia P."/>
        </authorList>
    </citation>
    <scope>NUCLEOTIDE SEQUENCE</scope>
</reference>
<dbReference type="SUPFAM" id="SSF55282">
    <property type="entry name" value="RL5-like"/>
    <property type="match status" value="1"/>
</dbReference>
<dbReference type="InterPro" id="IPR022803">
    <property type="entry name" value="Ribosomal_uL5_dom_sf"/>
</dbReference>
<proteinExistence type="predicted"/>
<sequence>MRSLDVDCKVSAFCTINTSEDINKVRTAVSNILTDVDEKITGDSLVANSNNYESLIKIYAAMRSRRSKSAYRRHLRRNMAKDSTWFYLNKQAAFANVIALCDEADESPLGPIKVVLHSKNIEDVIDWLVSDAE</sequence>
<evidence type="ECO:0000313" key="1">
    <source>
        <dbReference type="EMBL" id="AIE98435.1"/>
    </source>
</evidence>
<dbReference type="PANTHER" id="PTHR39652:SF1">
    <property type="entry name" value="UPF0201 PROTEIN TK1335"/>
    <property type="match status" value="1"/>
</dbReference>
<dbReference type="Gene3D" id="3.30.1440.10">
    <property type="match status" value="1"/>
</dbReference>
<dbReference type="Pfam" id="PF01877">
    <property type="entry name" value="RNA_binding"/>
    <property type="match status" value="1"/>
</dbReference>
<name>A0A075G315_9ARCH</name>
<accession>A0A075G315</accession>